<reference evidence="5" key="1">
    <citation type="submission" date="2020-09" db="EMBL/GenBank/DDBJ databases">
        <title>A novel bacterium of genus Paenibacillus, isolated from South China Sea.</title>
        <authorList>
            <person name="Huang H."/>
            <person name="Mo K."/>
            <person name="Hu Y."/>
        </authorList>
    </citation>
    <scope>NUCLEOTIDE SEQUENCE</scope>
    <source>
        <strain evidence="5">IB182493</strain>
    </source>
</reference>
<keyword evidence="2" id="KW-0456">Lyase</keyword>
<evidence type="ECO:0000313" key="6">
    <source>
        <dbReference type="Proteomes" id="UP000632125"/>
    </source>
</evidence>
<keyword evidence="1" id="KW-0732">Signal</keyword>
<dbReference type="InterPro" id="IPR008397">
    <property type="entry name" value="Alginate_lyase_dom"/>
</dbReference>
<dbReference type="SMART" id="SM00458">
    <property type="entry name" value="RICIN"/>
    <property type="match status" value="1"/>
</dbReference>
<dbReference type="SUPFAM" id="SSF110221">
    <property type="entry name" value="AbfB domain"/>
    <property type="match status" value="1"/>
</dbReference>
<dbReference type="GO" id="GO:0042597">
    <property type="term" value="C:periplasmic space"/>
    <property type="evidence" value="ECO:0007669"/>
    <property type="project" value="InterPro"/>
</dbReference>
<keyword evidence="3" id="KW-0472">Membrane</keyword>
<dbReference type="GO" id="GO:0046556">
    <property type="term" value="F:alpha-L-arabinofuranosidase activity"/>
    <property type="evidence" value="ECO:0007669"/>
    <property type="project" value="InterPro"/>
</dbReference>
<dbReference type="InterPro" id="IPR007934">
    <property type="entry name" value="AbfB_ABD"/>
</dbReference>
<dbReference type="AlphaFoldDB" id="A0A927CK30"/>
<dbReference type="CDD" id="cd00161">
    <property type="entry name" value="beta-trefoil_Ricin-like"/>
    <property type="match status" value="1"/>
</dbReference>
<dbReference type="EMBL" id="JACXIY010000001">
    <property type="protein sequence ID" value="MBD2867130.1"/>
    <property type="molecule type" value="Genomic_DNA"/>
</dbReference>
<dbReference type="InterPro" id="IPR035992">
    <property type="entry name" value="Ricin_B-like_lectins"/>
</dbReference>
<dbReference type="PROSITE" id="PS50231">
    <property type="entry name" value="RICIN_B_LECTIN"/>
    <property type="match status" value="1"/>
</dbReference>
<evidence type="ECO:0000259" key="4">
    <source>
        <dbReference type="SMART" id="SM00458"/>
    </source>
</evidence>
<dbReference type="SUPFAM" id="SSF48230">
    <property type="entry name" value="Chondroitin AC/alginate lyase"/>
    <property type="match status" value="1"/>
</dbReference>
<evidence type="ECO:0000256" key="2">
    <source>
        <dbReference type="ARBA" id="ARBA00023239"/>
    </source>
</evidence>
<evidence type="ECO:0000256" key="3">
    <source>
        <dbReference type="SAM" id="Phobius"/>
    </source>
</evidence>
<dbReference type="Proteomes" id="UP000632125">
    <property type="component" value="Unassembled WGS sequence"/>
</dbReference>
<dbReference type="Pfam" id="PF14200">
    <property type="entry name" value="RicinB_lectin_2"/>
    <property type="match status" value="1"/>
</dbReference>
<name>A0A927CK30_9BACL</name>
<feature type="transmembrane region" description="Helical" evidence="3">
    <location>
        <begin position="17"/>
        <end position="34"/>
    </location>
</feature>
<evidence type="ECO:0000313" key="5">
    <source>
        <dbReference type="EMBL" id="MBD2867130.1"/>
    </source>
</evidence>
<organism evidence="5 6">
    <name type="scientific">Paenibacillus arenilitoris</name>
    <dbReference type="NCBI Taxonomy" id="2772299"/>
    <lineage>
        <taxon>Bacteria</taxon>
        <taxon>Bacillati</taxon>
        <taxon>Bacillota</taxon>
        <taxon>Bacilli</taxon>
        <taxon>Bacillales</taxon>
        <taxon>Paenibacillaceae</taxon>
        <taxon>Paenibacillus</taxon>
    </lineage>
</organism>
<proteinExistence type="predicted"/>
<keyword evidence="3" id="KW-0812">Transmembrane</keyword>
<keyword evidence="6" id="KW-1185">Reference proteome</keyword>
<dbReference type="Pfam" id="PF05426">
    <property type="entry name" value="Alginate_lyase"/>
    <property type="match status" value="1"/>
</dbReference>
<evidence type="ECO:0000256" key="1">
    <source>
        <dbReference type="ARBA" id="ARBA00022729"/>
    </source>
</evidence>
<dbReference type="GO" id="GO:0046373">
    <property type="term" value="P:L-arabinose metabolic process"/>
    <property type="evidence" value="ECO:0007669"/>
    <property type="project" value="InterPro"/>
</dbReference>
<dbReference type="Gene3D" id="2.80.10.50">
    <property type="match status" value="3"/>
</dbReference>
<dbReference type="InterPro" id="IPR000772">
    <property type="entry name" value="Ricin_B_lectin"/>
</dbReference>
<accession>A0A927CK30</accession>
<dbReference type="Gene3D" id="1.50.10.100">
    <property type="entry name" value="Chondroitin AC/alginate lyase"/>
    <property type="match status" value="1"/>
</dbReference>
<feature type="domain" description="Ricin B lectin" evidence="4">
    <location>
        <begin position="434"/>
        <end position="568"/>
    </location>
</feature>
<dbReference type="InterPro" id="IPR036195">
    <property type="entry name" value="AbfB_ABD_sf"/>
</dbReference>
<sequence>MVWLFFQKEDLARMKKLIKYLIVFSLLASMFGFVHEKEAGASTGPFAHPGLLHTQADFDRMEQMVDAGTRPYLDGYNQLAGSALSSSNWTPRATDTIIRGGTGDNVALLFIDVARAYQNALLWKITGNTANGDTARNILNAWSSTLTTISGNADRYLASGLYGYQMANAAEIMRDYPGFNLTDMQDMLLNVFYKPLNERFLIGNEFGDDHNDAYIQNYWANWDLANMAATVAIGIFCDRRDIYDIGIEYFKHGAGNGSIYNAIPFLHPGGLAQWQESGRDQPHTMLGIGLMAVINEMAWNQGDDLYGWADNRFLRAAEYVAKYNNGDDNVPFATYEWGSGTNGAVQTQTAISSAGRNEMRPVWEMIYNHYANRRGLPVPNMAARAQLMRPEGGPNSNTNHGSAFDQPGYGTLLYTRPSGSGGTAALPGGNIPGGTYRFIVRHTGKAMDAAGTTSGSSVQQWTSGGGGDQQWTVTHLGGGQYSIKNAQSGLNLDIASGSLNHGAKFQLWNSTGGDNQKFAFIPVGDGYHRITPVHSNKPADVDGISAADGALIQQWRFVNGNNQQWRLEPVSVNVRLQSYNFPDRFVRHYNYRARLDAGVTPAQDAQFKMVAGLADPSGVSFESVNFPGRYLRVRSNGEVWFDSNDSTAAFANEATFRRVAGLADARQSSYQTWTDTAKYLRHSNYLLYAQSGSGATFEADATFAETAP</sequence>
<dbReference type="GO" id="GO:0016829">
    <property type="term" value="F:lyase activity"/>
    <property type="evidence" value="ECO:0007669"/>
    <property type="project" value="UniProtKB-KW"/>
</dbReference>
<gene>
    <name evidence="5" type="ORF">IDH41_00970</name>
</gene>
<dbReference type="CDD" id="cd23399">
    <property type="entry name" value="beta-trefoil_ABD_ABFB"/>
    <property type="match status" value="1"/>
</dbReference>
<dbReference type="SUPFAM" id="SSF50370">
    <property type="entry name" value="Ricin B-like lectins"/>
    <property type="match status" value="1"/>
</dbReference>
<dbReference type="Pfam" id="PF05270">
    <property type="entry name" value="AbfB"/>
    <property type="match status" value="1"/>
</dbReference>
<protein>
    <submittedName>
        <fullName evidence="5">AbfB domain-containing protein</fullName>
    </submittedName>
</protein>
<keyword evidence="3" id="KW-1133">Transmembrane helix</keyword>
<comment type="caution">
    <text evidence="5">The sequence shown here is derived from an EMBL/GenBank/DDBJ whole genome shotgun (WGS) entry which is preliminary data.</text>
</comment>
<dbReference type="InterPro" id="IPR008929">
    <property type="entry name" value="Chondroitin_lyas"/>
</dbReference>